<keyword evidence="7" id="KW-0808">Transferase</keyword>
<dbReference type="EMBL" id="PGEM01000131">
    <property type="protein sequence ID" value="PPJ62249.1"/>
    <property type="molecule type" value="Genomic_DNA"/>
</dbReference>
<dbReference type="Pfam" id="PF13426">
    <property type="entry name" value="PAS_9"/>
    <property type="match status" value="2"/>
</dbReference>
<dbReference type="Pfam" id="PF01590">
    <property type="entry name" value="GAF"/>
    <property type="match status" value="2"/>
</dbReference>
<dbReference type="InterPro" id="IPR011006">
    <property type="entry name" value="CheY-like_superfamily"/>
</dbReference>
<dbReference type="EC" id="2.7.13.3" evidence="4"/>
<dbReference type="SMART" id="SM00448">
    <property type="entry name" value="REC"/>
    <property type="match status" value="2"/>
</dbReference>
<evidence type="ECO:0000256" key="11">
    <source>
        <dbReference type="ARBA" id="ARBA00022840"/>
    </source>
</evidence>
<dbReference type="PROSITE" id="PS50110">
    <property type="entry name" value="RESPONSE_REGULATORY"/>
    <property type="match status" value="2"/>
</dbReference>
<feature type="modified residue" description="4-aspartylphosphate" evidence="19">
    <location>
        <position position="1445"/>
    </location>
</feature>
<dbReference type="Gene3D" id="3.30.450.20">
    <property type="entry name" value="PAS domain"/>
    <property type="match status" value="2"/>
</dbReference>
<gene>
    <name evidence="28" type="ORF">CUN59_16395</name>
</gene>
<dbReference type="GO" id="GO:0005886">
    <property type="term" value="C:plasma membrane"/>
    <property type="evidence" value="ECO:0007669"/>
    <property type="project" value="UniProtKB-SubCell"/>
</dbReference>
<dbReference type="Gene3D" id="3.40.50.2300">
    <property type="match status" value="2"/>
</dbReference>
<keyword evidence="9" id="KW-0547">Nucleotide-binding</keyword>
<dbReference type="InterPro" id="IPR001789">
    <property type="entry name" value="Sig_transdc_resp-reg_receiver"/>
</dbReference>
<evidence type="ECO:0000259" key="27">
    <source>
        <dbReference type="PROSITE" id="PS50894"/>
    </source>
</evidence>
<keyword evidence="10 28" id="KW-0418">Kinase</keyword>
<dbReference type="SUPFAM" id="SSF47226">
    <property type="entry name" value="Histidine-containing phosphotransfer domain, HPT domain"/>
    <property type="match status" value="1"/>
</dbReference>
<dbReference type="InterPro" id="IPR036097">
    <property type="entry name" value="HisK_dim/P_sf"/>
</dbReference>
<dbReference type="SUPFAM" id="SSF55874">
    <property type="entry name" value="ATPase domain of HSP90 chaperone/DNA topoisomerase II/histidine kinase"/>
    <property type="match status" value="1"/>
</dbReference>
<evidence type="ECO:0000256" key="18">
    <source>
        <dbReference type="PROSITE-ProRule" id="PRU00110"/>
    </source>
</evidence>
<dbReference type="PROSITE" id="PS50046">
    <property type="entry name" value="PHYTOCHROME_2"/>
    <property type="match status" value="1"/>
</dbReference>
<dbReference type="InterPro" id="IPR036890">
    <property type="entry name" value="HATPase_C_sf"/>
</dbReference>
<dbReference type="Proteomes" id="UP000239589">
    <property type="component" value="Unassembled WGS sequence"/>
</dbReference>
<evidence type="ECO:0000256" key="16">
    <source>
        <dbReference type="ARBA" id="ARBA00068150"/>
    </source>
</evidence>
<dbReference type="InterPro" id="IPR016132">
    <property type="entry name" value="Phyto_chromo_attachment"/>
</dbReference>
<evidence type="ECO:0000256" key="7">
    <source>
        <dbReference type="ARBA" id="ARBA00022679"/>
    </source>
</evidence>
<sequence length="1653" mass="188595">MKKSVHDDEVARIEALLQYKILDTAPETVFDDLTRLAAYICGTPIALISLVDSNRQWFKSKVGLETVETPRDIAFCTHAICQTDVFLVPDATQDERFVNNPLVTSEPNIRFYAGVPLINAEGYGLGTLCVIDDVPRQLSPKQLEALQIIAQQVMKQLELRRNLDGLLLINKKSKQQKKTHKLFLIRITSWFGITSSILAMIGIFSYQNLQNFIKTNTQQYQTLEKINTQSELVLYIKQAENEQSNYMLSGEQVHLQNYQKSVMKINQEIANLKKSEVMIPEFKQELARLESQIATKIYRIKENIDLRQRNSPERALEIFLKNQKKLSSKSIYEKIDKISQNDQLLLTEQANKLKTNTHNMMMAMVTAITICIIIFVMIYYLIYREISGRKSVEESLRTERNFISSILDTASVLVMVLDTQGQIVRFNRACEKITGYNYDEVIQRCFWNIFLSAQDQPLIQDIFHQIVLNKRPQEYETTWLTRNGEPRLIVWSNTILFDNENEIEYIVSTGVDITERKQSEDSLQQQLTAIESASDGIGIVDTQGKYIYLNSSHVKIFGYDKPDEIIGKTWKYFYHEKEIILFENHIFPLLMKNGYWHGESIAKRKDGSTFDQEISLTLLKSNGIICVCRDITIRKQSEQYLTLQYTVTSALAGAKNIHNATHRTLKGICQTLGWDWGEIWIMDKSENVLRCLDIWCGSSSEFKSLEEITRQMTFSPEIDLPGQIWSQFEPVWLTNIANCENFLRIDIALKLGLKTAFGFPIHGGNTTMGVLIFFSRNMQPENAYLLKGMMSLGNQIGQFIKRKQAEEELNLQTLRSQLLADVTLKIRESLKIDDILDTSVTEVQKILKADRVLILELEANGSLTARKEALIPGFTRVLGENIIDPCFSQTHVQKYRQGWITSIDDVEKVNIQPCHRQLLDRFEVKANLVIPIFLKKQLWGLLITHQCSQSRNWNSWETELLRSLADQIGIALTQAKLLEAEIIQRQELEKARQQAELASQAKSNFLANMSHEIRTPMNAVLGMTGLLLETPLNPEQRDFVETVRISGDALLSLINEILDLSKLESGEMMLEKLDFNLSTSIQEIVELLAPQAHNKGLEIAAFIAPHVPIYIQGDASRLRQIIMNLMGNAIKFTRQGEVVISVQLISENETKATIKFAVTDTGIGISPEDKNKLFQPFTQVDASITRKYGGTGLGLAICQQLVNLMGGQIHIESEIGKGSKFWFALTFTKQSKFVCDYQDYHILHQRRLLVVDDNATNRKIIRHQATRWGMQVDEADSAMTGLDALKTAAQQEIPYDIAIIDMQMPLVDGITLGKQIKENLDIANVPLIMLTSTNQRDEVKRSLDIGFISYLVKPVKPSRLLDTIINILSNQFKINNYPIFIDKPLEENISHKSKLKLLLAEDNLVNQKVFIKQIQSLGYQADAVANGQEVLELLDKIPYDLIFMDCQMPVLDGIETTKEIRRRPLNTLAKNQQPIIIAITANAMKEDQKRCLDAGMDDYLSKPVAKDKLASMLERWSQNLLNTEIIFMMEKTDSSKDKTNFDLPIDWEHLHHLSDHNIEFELELLKMFAETSQSHLEALKNAIAANNYQKIAWEAHSIKGSSANVGATTMQRAAEKLEQLSREQNCQSQDASDLLTELAEFITQIQEFLKRNS</sequence>
<evidence type="ECO:0000259" key="26">
    <source>
        <dbReference type="PROSITE" id="PS50113"/>
    </source>
</evidence>
<evidence type="ECO:0000256" key="19">
    <source>
        <dbReference type="PROSITE-ProRule" id="PRU00169"/>
    </source>
</evidence>
<reference evidence="28 29" key="1">
    <citation type="submission" date="2018-02" db="EMBL/GenBank/DDBJ databases">
        <title>Discovery of a pederin family compound in a non-symbiotic bloom-forming cyanobacterium.</title>
        <authorList>
            <person name="Kust A."/>
            <person name="Mares J."/>
            <person name="Jokela J."/>
            <person name="Urajova P."/>
            <person name="Hajek J."/>
            <person name="Saurav K."/>
            <person name="Voracova K."/>
            <person name="Fewer D.P."/>
            <person name="Haapaniemi E."/>
            <person name="Permi P."/>
            <person name="Rehakova K."/>
            <person name="Sivonen K."/>
            <person name="Hrouzek P."/>
        </authorList>
    </citation>
    <scope>NUCLEOTIDE SEQUENCE [LARGE SCALE GENOMIC DNA]</scope>
    <source>
        <strain evidence="28 29">CHARLIE-1</strain>
    </source>
</reference>
<feature type="modified residue" description="Phosphohistidine" evidence="18">
    <location>
        <position position="1596"/>
    </location>
</feature>
<keyword evidence="20" id="KW-0175">Coiled coil</keyword>
<proteinExistence type="inferred from homology"/>
<accession>A0A2S6CRB5</accession>
<evidence type="ECO:0000256" key="9">
    <source>
        <dbReference type="ARBA" id="ARBA00022741"/>
    </source>
</evidence>
<dbReference type="CDD" id="cd00130">
    <property type="entry name" value="PAS"/>
    <property type="match status" value="2"/>
</dbReference>
<evidence type="ECO:0000256" key="12">
    <source>
        <dbReference type="ARBA" id="ARBA00022989"/>
    </source>
</evidence>
<keyword evidence="12 21" id="KW-1133">Transmembrane helix</keyword>
<dbReference type="FunFam" id="3.30.565.10:FF:000010">
    <property type="entry name" value="Sensor histidine kinase RcsC"/>
    <property type="match status" value="1"/>
</dbReference>
<evidence type="ECO:0000256" key="10">
    <source>
        <dbReference type="ARBA" id="ARBA00022777"/>
    </source>
</evidence>
<dbReference type="InterPro" id="IPR000700">
    <property type="entry name" value="PAS-assoc_C"/>
</dbReference>
<feature type="domain" description="Response regulatory" evidence="24">
    <location>
        <begin position="1247"/>
        <end position="1368"/>
    </location>
</feature>
<evidence type="ECO:0000256" key="14">
    <source>
        <dbReference type="ARBA" id="ARBA00023136"/>
    </source>
</evidence>
<feature type="domain" description="PAS" evidence="25">
    <location>
        <begin position="399"/>
        <end position="470"/>
    </location>
</feature>
<dbReference type="PRINTS" id="PR00344">
    <property type="entry name" value="BCTRLSENSOR"/>
</dbReference>
<comment type="subcellular location">
    <subcellularLocation>
        <location evidence="2">Cell membrane</location>
        <topology evidence="2">Multi-pass membrane protein</topology>
    </subcellularLocation>
</comment>
<evidence type="ECO:0000259" key="25">
    <source>
        <dbReference type="PROSITE" id="PS50112"/>
    </source>
</evidence>
<dbReference type="FunFam" id="1.10.287.130:FF:000002">
    <property type="entry name" value="Two-component osmosensing histidine kinase"/>
    <property type="match status" value="1"/>
</dbReference>
<dbReference type="SMART" id="SM00388">
    <property type="entry name" value="HisKA"/>
    <property type="match status" value="1"/>
</dbReference>
<evidence type="ECO:0000256" key="2">
    <source>
        <dbReference type="ARBA" id="ARBA00004651"/>
    </source>
</evidence>
<dbReference type="InterPro" id="IPR036641">
    <property type="entry name" value="HPT_dom_sf"/>
</dbReference>
<dbReference type="CDD" id="cd00082">
    <property type="entry name" value="HisKA"/>
    <property type="match status" value="1"/>
</dbReference>
<dbReference type="SUPFAM" id="SSF55785">
    <property type="entry name" value="PYP-like sensor domain (PAS domain)"/>
    <property type="match status" value="2"/>
</dbReference>
<dbReference type="SUPFAM" id="SSF55781">
    <property type="entry name" value="GAF domain-like"/>
    <property type="match status" value="3"/>
</dbReference>
<dbReference type="PROSITE" id="PS50113">
    <property type="entry name" value="PAC"/>
    <property type="match status" value="1"/>
</dbReference>
<feature type="coiled-coil region" evidence="20">
    <location>
        <begin position="978"/>
        <end position="1008"/>
    </location>
</feature>
<protein>
    <recommendedName>
        <fullName evidence="17">Circadian input-output histidine kinase CikA</fullName>
        <ecNumber evidence="4">2.7.13.3</ecNumber>
    </recommendedName>
    <alternativeName>
        <fullName evidence="16">Sensory/regulatory protein RpfC</fullName>
    </alternativeName>
</protein>
<dbReference type="InterPro" id="IPR003661">
    <property type="entry name" value="HisK_dim/P_dom"/>
</dbReference>
<dbReference type="GO" id="GO:0000155">
    <property type="term" value="F:phosphorelay sensor kinase activity"/>
    <property type="evidence" value="ECO:0007669"/>
    <property type="project" value="InterPro"/>
</dbReference>
<evidence type="ECO:0000313" key="28">
    <source>
        <dbReference type="EMBL" id="PPJ62249.1"/>
    </source>
</evidence>
<evidence type="ECO:0000256" key="13">
    <source>
        <dbReference type="ARBA" id="ARBA00023012"/>
    </source>
</evidence>
<evidence type="ECO:0000256" key="20">
    <source>
        <dbReference type="SAM" id="Coils"/>
    </source>
</evidence>
<keyword evidence="8 21" id="KW-0812">Transmembrane</keyword>
<dbReference type="InterPro" id="IPR001610">
    <property type="entry name" value="PAC"/>
</dbReference>
<dbReference type="Pfam" id="PF00512">
    <property type="entry name" value="HisKA"/>
    <property type="match status" value="1"/>
</dbReference>
<dbReference type="Gene3D" id="1.20.120.160">
    <property type="entry name" value="HPT domain"/>
    <property type="match status" value="1"/>
</dbReference>
<feature type="domain" description="PAS" evidence="25">
    <location>
        <begin position="522"/>
        <end position="563"/>
    </location>
</feature>
<dbReference type="InterPro" id="IPR007891">
    <property type="entry name" value="CHASE3"/>
</dbReference>
<dbReference type="RefSeq" id="WP_104388841.1">
    <property type="nucleotide sequence ID" value="NZ_PGEM01000131.1"/>
</dbReference>
<dbReference type="Pfam" id="PF01627">
    <property type="entry name" value="Hpt"/>
    <property type="match status" value="1"/>
</dbReference>
<keyword evidence="6 19" id="KW-0597">Phosphoprotein</keyword>
<dbReference type="Gene3D" id="1.10.287.130">
    <property type="match status" value="1"/>
</dbReference>
<dbReference type="SMART" id="SM00091">
    <property type="entry name" value="PAS"/>
    <property type="match status" value="2"/>
</dbReference>
<dbReference type="InterPro" id="IPR008207">
    <property type="entry name" value="Sig_transdc_His_kin_Hpt_dom"/>
</dbReference>
<dbReference type="InterPro" id="IPR035965">
    <property type="entry name" value="PAS-like_dom_sf"/>
</dbReference>
<dbReference type="Pfam" id="PF05227">
    <property type="entry name" value="CHASE3"/>
    <property type="match status" value="1"/>
</dbReference>
<dbReference type="OrthoDB" id="5389090at2"/>
<dbReference type="Pfam" id="PF00072">
    <property type="entry name" value="Response_reg"/>
    <property type="match status" value="2"/>
</dbReference>
<feature type="domain" description="Response regulatory" evidence="24">
    <location>
        <begin position="1396"/>
        <end position="1517"/>
    </location>
</feature>
<name>A0A2S6CRB5_9CYAN</name>
<feature type="domain" description="HPt" evidence="27">
    <location>
        <begin position="1557"/>
        <end position="1652"/>
    </location>
</feature>
<dbReference type="InterPro" id="IPR029016">
    <property type="entry name" value="GAF-like_dom_sf"/>
</dbReference>
<evidence type="ECO:0000256" key="6">
    <source>
        <dbReference type="ARBA" id="ARBA00022553"/>
    </source>
</evidence>
<keyword evidence="14 21" id="KW-0472">Membrane</keyword>
<dbReference type="PROSITE" id="PS50112">
    <property type="entry name" value="PAS"/>
    <property type="match status" value="2"/>
</dbReference>
<feature type="modified residue" description="4-aspartylphosphate" evidence="19">
    <location>
        <position position="1301"/>
    </location>
</feature>
<feature type="transmembrane region" description="Helical" evidence="21">
    <location>
        <begin position="183"/>
        <end position="206"/>
    </location>
</feature>
<dbReference type="CDD" id="cd17546">
    <property type="entry name" value="REC_hyHK_CKI1_RcsC-like"/>
    <property type="match status" value="1"/>
</dbReference>
<feature type="domain" description="Histidine kinase" evidence="23">
    <location>
        <begin position="1008"/>
        <end position="1229"/>
    </location>
</feature>
<evidence type="ECO:0000259" key="24">
    <source>
        <dbReference type="PROSITE" id="PS50110"/>
    </source>
</evidence>
<dbReference type="InterPro" id="IPR003594">
    <property type="entry name" value="HATPase_dom"/>
</dbReference>
<dbReference type="CDD" id="cd16922">
    <property type="entry name" value="HATPase_EvgS-ArcB-TorS-like"/>
    <property type="match status" value="1"/>
</dbReference>
<dbReference type="SMART" id="SM00065">
    <property type="entry name" value="GAF"/>
    <property type="match status" value="3"/>
</dbReference>
<keyword evidence="29" id="KW-1185">Reference proteome</keyword>
<keyword evidence="5" id="KW-1003">Cell membrane</keyword>
<dbReference type="InterPro" id="IPR003018">
    <property type="entry name" value="GAF"/>
</dbReference>
<dbReference type="Gene3D" id="3.30.565.10">
    <property type="entry name" value="Histidine kinase-like ATPase, C-terminal domain"/>
    <property type="match status" value="1"/>
</dbReference>
<dbReference type="SUPFAM" id="SSF47384">
    <property type="entry name" value="Homodimeric domain of signal transducing histidine kinase"/>
    <property type="match status" value="1"/>
</dbReference>
<keyword evidence="11" id="KW-0067">ATP-binding</keyword>
<evidence type="ECO:0000256" key="8">
    <source>
        <dbReference type="ARBA" id="ARBA00022692"/>
    </source>
</evidence>
<dbReference type="PANTHER" id="PTHR45339:SF1">
    <property type="entry name" value="HYBRID SIGNAL TRANSDUCTION HISTIDINE KINASE J"/>
    <property type="match status" value="1"/>
</dbReference>
<dbReference type="NCBIfam" id="TIGR00229">
    <property type="entry name" value="sensory_box"/>
    <property type="match status" value="2"/>
</dbReference>
<dbReference type="SUPFAM" id="SSF52172">
    <property type="entry name" value="CheY-like"/>
    <property type="match status" value="2"/>
</dbReference>
<evidence type="ECO:0000256" key="3">
    <source>
        <dbReference type="ARBA" id="ARBA00006402"/>
    </source>
</evidence>
<comment type="catalytic activity">
    <reaction evidence="1">
        <text>ATP + protein L-histidine = ADP + protein N-phospho-L-histidine.</text>
        <dbReference type="EC" id="2.7.13.3"/>
    </reaction>
</comment>
<dbReference type="InterPro" id="IPR004358">
    <property type="entry name" value="Sig_transdc_His_kin-like_C"/>
</dbReference>
<dbReference type="GO" id="GO:0005524">
    <property type="term" value="F:ATP binding"/>
    <property type="evidence" value="ECO:0007669"/>
    <property type="project" value="UniProtKB-KW"/>
</dbReference>
<evidence type="ECO:0000259" key="22">
    <source>
        <dbReference type="PROSITE" id="PS50046"/>
    </source>
</evidence>
<dbReference type="PANTHER" id="PTHR45339">
    <property type="entry name" value="HYBRID SIGNAL TRANSDUCTION HISTIDINE KINASE J"/>
    <property type="match status" value="1"/>
</dbReference>
<dbReference type="CDD" id="cd00156">
    <property type="entry name" value="REC"/>
    <property type="match status" value="1"/>
</dbReference>
<dbReference type="Pfam" id="PF02518">
    <property type="entry name" value="HATPase_c"/>
    <property type="match status" value="1"/>
</dbReference>
<comment type="similarity">
    <text evidence="3">In the N-terminal section; belongs to the phytochrome family.</text>
</comment>
<dbReference type="SMART" id="SM00073">
    <property type="entry name" value="HPT"/>
    <property type="match status" value="1"/>
</dbReference>
<organism evidence="28 29">
    <name type="scientific">Cuspidothrix issatschenkoi CHARLIE-1</name>
    <dbReference type="NCBI Taxonomy" id="2052836"/>
    <lineage>
        <taxon>Bacteria</taxon>
        <taxon>Bacillati</taxon>
        <taxon>Cyanobacteriota</taxon>
        <taxon>Cyanophyceae</taxon>
        <taxon>Nostocales</taxon>
        <taxon>Aphanizomenonaceae</taxon>
        <taxon>Cuspidothrix</taxon>
    </lineage>
</organism>
<dbReference type="PROSITE" id="PS50894">
    <property type="entry name" value="HPT"/>
    <property type="match status" value="1"/>
</dbReference>
<evidence type="ECO:0000313" key="29">
    <source>
        <dbReference type="Proteomes" id="UP000239589"/>
    </source>
</evidence>
<evidence type="ECO:0000259" key="23">
    <source>
        <dbReference type="PROSITE" id="PS50109"/>
    </source>
</evidence>
<evidence type="ECO:0000256" key="21">
    <source>
        <dbReference type="SAM" id="Phobius"/>
    </source>
</evidence>
<feature type="transmembrane region" description="Helical" evidence="21">
    <location>
        <begin position="402"/>
        <end position="421"/>
    </location>
</feature>
<dbReference type="Pfam" id="PF13185">
    <property type="entry name" value="GAF_2"/>
    <property type="match status" value="1"/>
</dbReference>
<feature type="coiled-coil region" evidence="20">
    <location>
        <begin position="255"/>
        <end position="292"/>
    </location>
</feature>
<evidence type="ECO:0000256" key="15">
    <source>
        <dbReference type="ARBA" id="ARBA00064003"/>
    </source>
</evidence>
<dbReference type="SMART" id="SM00086">
    <property type="entry name" value="PAC"/>
    <property type="match status" value="2"/>
</dbReference>
<comment type="caution">
    <text evidence="28">The sequence shown here is derived from an EMBL/GenBank/DDBJ whole genome shotgun (WGS) entry which is preliminary data.</text>
</comment>
<dbReference type="InterPro" id="IPR005467">
    <property type="entry name" value="His_kinase_dom"/>
</dbReference>
<dbReference type="InterPro" id="IPR000014">
    <property type="entry name" value="PAS"/>
</dbReference>
<feature type="domain" description="Phytochrome chromophore attachment site" evidence="22">
    <location>
        <begin position="831"/>
        <end position="967"/>
    </location>
</feature>
<evidence type="ECO:0000256" key="17">
    <source>
        <dbReference type="ARBA" id="ARBA00074306"/>
    </source>
</evidence>
<evidence type="ECO:0000256" key="5">
    <source>
        <dbReference type="ARBA" id="ARBA00022475"/>
    </source>
</evidence>
<evidence type="ECO:0000256" key="4">
    <source>
        <dbReference type="ARBA" id="ARBA00012438"/>
    </source>
</evidence>
<feature type="transmembrane region" description="Helical" evidence="21">
    <location>
        <begin position="360"/>
        <end position="382"/>
    </location>
</feature>
<comment type="subunit">
    <text evidence="15">At low DSF concentrations, interacts with RpfF.</text>
</comment>
<keyword evidence="13" id="KW-0902">Two-component regulatory system</keyword>
<feature type="domain" description="PAC" evidence="26">
    <location>
        <begin position="473"/>
        <end position="525"/>
    </location>
</feature>
<dbReference type="SMART" id="SM00387">
    <property type="entry name" value="HATPase_c"/>
    <property type="match status" value="1"/>
</dbReference>
<dbReference type="Gene3D" id="3.30.450.40">
    <property type="match status" value="3"/>
</dbReference>
<dbReference type="PROSITE" id="PS50109">
    <property type="entry name" value="HIS_KIN"/>
    <property type="match status" value="1"/>
</dbReference>
<evidence type="ECO:0000256" key="1">
    <source>
        <dbReference type="ARBA" id="ARBA00000085"/>
    </source>
</evidence>
<dbReference type="CDD" id="cd00088">
    <property type="entry name" value="HPT"/>
    <property type="match status" value="1"/>
</dbReference>